<dbReference type="EMBL" id="SNRW01003700">
    <property type="protein sequence ID" value="KAA6389145.1"/>
    <property type="molecule type" value="Genomic_DNA"/>
</dbReference>
<name>A0A5J4W2U9_9EUKA</name>
<feature type="coiled-coil region" evidence="1">
    <location>
        <begin position="95"/>
        <end position="123"/>
    </location>
</feature>
<organism evidence="4 5">
    <name type="scientific">Streblomastix strix</name>
    <dbReference type="NCBI Taxonomy" id="222440"/>
    <lineage>
        <taxon>Eukaryota</taxon>
        <taxon>Metamonada</taxon>
        <taxon>Preaxostyla</taxon>
        <taxon>Oxymonadida</taxon>
        <taxon>Streblomastigidae</taxon>
        <taxon>Streblomastix</taxon>
    </lineage>
</organism>
<feature type="domain" description="C2H2-type" evidence="3">
    <location>
        <begin position="75"/>
        <end position="96"/>
    </location>
</feature>
<accession>A0A5J4W2U9</accession>
<feature type="region of interest" description="Disordered" evidence="2">
    <location>
        <begin position="1"/>
        <end position="21"/>
    </location>
</feature>
<dbReference type="Proteomes" id="UP000324800">
    <property type="component" value="Unassembled WGS sequence"/>
</dbReference>
<evidence type="ECO:0000313" key="4">
    <source>
        <dbReference type="EMBL" id="KAA6389145.1"/>
    </source>
</evidence>
<evidence type="ECO:0000256" key="1">
    <source>
        <dbReference type="SAM" id="Coils"/>
    </source>
</evidence>
<dbReference type="SMART" id="SM00355">
    <property type="entry name" value="ZnF_C2H2"/>
    <property type="match status" value="4"/>
</dbReference>
<evidence type="ECO:0000259" key="3">
    <source>
        <dbReference type="SMART" id="SM00355"/>
    </source>
</evidence>
<dbReference type="AlphaFoldDB" id="A0A5J4W2U9"/>
<comment type="caution">
    <text evidence="4">The sequence shown here is derived from an EMBL/GenBank/DDBJ whole genome shotgun (WGS) entry which is preliminary data.</text>
</comment>
<dbReference type="InterPro" id="IPR013087">
    <property type="entry name" value="Znf_C2H2_type"/>
</dbReference>
<gene>
    <name evidence="4" type="ORF">EZS28_015330</name>
</gene>
<protein>
    <recommendedName>
        <fullName evidence="3">C2H2-type domain-containing protein</fullName>
    </recommendedName>
</protein>
<feature type="domain" description="C2H2-type" evidence="3">
    <location>
        <begin position="302"/>
        <end position="324"/>
    </location>
</feature>
<keyword evidence="1" id="KW-0175">Coiled coil</keyword>
<feature type="domain" description="C2H2-type" evidence="3">
    <location>
        <begin position="247"/>
        <end position="269"/>
    </location>
</feature>
<proteinExistence type="predicted"/>
<evidence type="ECO:0000256" key="2">
    <source>
        <dbReference type="SAM" id="MobiDB-lite"/>
    </source>
</evidence>
<evidence type="ECO:0000313" key="5">
    <source>
        <dbReference type="Proteomes" id="UP000324800"/>
    </source>
</evidence>
<reference evidence="4 5" key="1">
    <citation type="submission" date="2019-03" db="EMBL/GenBank/DDBJ databases">
        <title>Single cell metagenomics reveals metabolic interactions within the superorganism composed of flagellate Streblomastix strix and complex community of Bacteroidetes bacteria on its surface.</title>
        <authorList>
            <person name="Treitli S.C."/>
            <person name="Kolisko M."/>
            <person name="Husnik F."/>
            <person name="Keeling P."/>
            <person name="Hampl V."/>
        </authorList>
    </citation>
    <scope>NUCLEOTIDE SEQUENCE [LARGE SCALE GENOMIC DNA]</scope>
    <source>
        <strain evidence="4">ST1C</strain>
    </source>
</reference>
<sequence length="399" mass="46394">MLQPNPGAGQQQQFQPPGFGQQLQHTGIYAQLPPPVVVQPPKIPPNLQPVGGVQSAQISANIQLTSQPEENDVQIPCEICKKMIRFSKYEEHLKVHQIEQEKKRIERENKRKLEDKLKQNQGKQLWGQGATFDKYQFNDMKGIQDHPEIISAQESKQDLSKTAQAVDPTLLKDALSKTAVAQQITPVIVLVDCPFCNQNLKSAEIWDHIKEHHKDKKHLYKDVSDILHFAIRDPNTGKLSINSTALIKCPYCQKTIQGDFEKHLNSSPHKQAYWVEFHNLLKHHYDLLSRLPNQFKAPEGYVFCPFCKDKHTKGKYEEHIVTNHKHKSKAQFFKLMTEIIPHMRRESTGFYVTHDMARLQCPFCNSLNNEYVEQHIWFYHKREEWAQFNQFLQSMEDSQ</sequence>
<feature type="domain" description="C2H2-type" evidence="3">
    <location>
        <begin position="191"/>
        <end position="212"/>
    </location>
</feature>